<evidence type="ECO:0000313" key="11">
    <source>
        <dbReference type="Proteomes" id="UP000027073"/>
    </source>
</evidence>
<accession>A0A067P074</accession>
<dbReference type="Gene3D" id="3.30.360.20">
    <property type="entry name" value="RNA 3'-terminal phosphate cyclase, insert domain"/>
    <property type="match status" value="1"/>
</dbReference>
<comment type="catalytic activity">
    <reaction evidence="5">
        <text>a 3'-end 3'-phospho-ribonucleotide-RNA + ATP = a 3'-end 2',3'-cyclophospho-ribonucleotide-RNA + AMP + diphosphate</text>
        <dbReference type="Rhea" id="RHEA:23976"/>
        <dbReference type="Rhea" id="RHEA-COMP:10463"/>
        <dbReference type="Rhea" id="RHEA-COMP:10464"/>
        <dbReference type="ChEBI" id="CHEBI:30616"/>
        <dbReference type="ChEBI" id="CHEBI:33019"/>
        <dbReference type="ChEBI" id="CHEBI:83062"/>
        <dbReference type="ChEBI" id="CHEBI:83064"/>
        <dbReference type="ChEBI" id="CHEBI:456215"/>
        <dbReference type="EC" id="6.5.1.4"/>
    </reaction>
</comment>
<dbReference type="InterPro" id="IPR013791">
    <property type="entry name" value="RNA3'-term_phos_cycl_insert"/>
</dbReference>
<feature type="domain" description="RNA 3'-terminal phosphate cyclase insert" evidence="9">
    <location>
        <begin position="199"/>
        <end position="316"/>
    </location>
</feature>
<evidence type="ECO:0000256" key="6">
    <source>
        <dbReference type="PIRSR" id="PIRSR005378-1"/>
    </source>
</evidence>
<sequence length="391" mass="40934">MPVSIDGSVLEGGGQILRNSVSLSALLNTPISITKIRTGRKPPGLKNQHRVGIEVAAEICSGRVQGAKNGSTAIDFHPSSTKIPCHAIADAVTAGSTALLLQTALPMLLFAPVLPDEALPSSLPEPSTLILRGGTNASQAPQIEYTQHILVPFLKRHFGIDSGLEISLKKRGYYPRGGGELLVSIPSRIEPLKPIQLSTEQGRLIRIGGLSHVGRLPASLATGMAGGALKRLAEAGFISSTADSPEPNNSQQETVIPIEIQIKRERNDDCLGAGSGIVLWAELEGGGMIGGSALGQKNVSPEQVGEAAADDLIKGLKEGGCVDEHLQDQIIIFMALAAGRSSVLTGPISLHTKTAIWLAEKLTEAKFDVVEQPSGQCVIACKGIAYQRAAA</sequence>
<dbReference type="EMBL" id="KL198004">
    <property type="protein sequence ID" value="KDQ33718.1"/>
    <property type="molecule type" value="Genomic_DNA"/>
</dbReference>
<dbReference type="InterPro" id="IPR036553">
    <property type="entry name" value="RPTC_insert"/>
</dbReference>
<keyword evidence="7" id="KW-0067">ATP-binding</keyword>
<evidence type="ECO:0000259" key="9">
    <source>
        <dbReference type="Pfam" id="PF05189"/>
    </source>
</evidence>
<gene>
    <name evidence="10" type="ORF">PLEOSDRAFT_1052558</name>
</gene>
<dbReference type="AlphaFoldDB" id="A0A067P074"/>
<dbReference type="Pfam" id="PF05189">
    <property type="entry name" value="RTC_insert"/>
    <property type="match status" value="1"/>
</dbReference>
<feature type="binding site" evidence="7">
    <location>
        <position position="102"/>
    </location>
    <ligand>
        <name>ATP</name>
        <dbReference type="ChEBI" id="CHEBI:30616"/>
    </ligand>
</feature>
<evidence type="ECO:0000256" key="1">
    <source>
        <dbReference type="ARBA" id="ARBA00009206"/>
    </source>
</evidence>
<dbReference type="Pfam" id="PF01137">
    <property type="entry name" value="RTC"/>
    <property type="match status" value="1"/>
</dbReference>
<feature type="binding site" evidence="7">
    <location>
        <begin position="325"/>
        <end position="329"/>
    </location>
    <ligand>
        <name>ATP</name>
        <dbReference type="ChEBI" id="CHEBI:30616"/>
    </ligand>
</feature>
<dbReference type="STRING" id="1137138.A0A067P074"/>
<proteinExistence type="inferred from homology"/>
<dbReference type="OrthoDB" id="25029at2759"/>
<feature type="domain" description="RNA 3'-terminal phosphate cyclase" evidence="8">
    <location>
        <begin position="10"/>
        <end position="369"/>
    </location>
</feature>
<dbReference type="SUPFAM" id="SSF55205">
    <property type="entry name" value="EPT/RTPC-like"/>
    <property type="match status" value="2"/>
</dbReference>
<dbReference type="InterPro" id="IPR013792">
    <property type="entry name" value="RNA3'P_cycl/enolpyr_Trfase_a/b"/>
</dbReference>
<dbReference type="Proteomes" id="UP000027073">
    <property type="component" value="Unassembled WGS sequence"/>
</dbReference>
<dbReference type="InterPro" id="IPR037136">
    <property type="entry name" value="RNA3'_phos_cyclase_dom_sf"/>
</dbReference>
<evidence type="ECO:0000313" key="10">
    <source>
        <dbReference type="EMBL" id="KDQ33718.1"/>
    </source>
</evidence>
<dbReference type="GO" id="GO:0005524">
    <property type="term" value="F:ATP binding"/>
    <property type="evidence" value="ECO:0007669"/>
    <property type="project" value="UniProtKB-KW"/>
</dbReference>
<evidence type="ECO:0000256" key="3">
    <source>
        <dbReference type="ARBA" id="ARBA00022598"/>
    </source>
</evidence>
<organism evidence="10 11">
    <name type="scientific">Pleurotus ostreatus (strain PC15)</name>
    <name type="common">Oyster mushroom</name>
    <dbReference type="NCBI Taxonomy" id="1137138"/>
    <lineage>
        <taxon>Eukaryota</taxon>
        <taxon>Fungi</taxon>
        <taxon>Dikarya</taxon>
        <taxon>Basidiomycota</taxon>
        <taxon>Agaricomycotina</taxon>
        <taxon>Agaricomycetes</taxon>
        <taxon>Agaricomycetidae</taxon>
        <taxon>Agaricales</taxon>
        <taxon>Pleurotineae</taxon>
        <taxon>Pleurotaceae</taxon>
        <taxon>Pleurotus</taxon>
    </lineage>
</organism>
<evidence type="ECO:0000256" key="7">
    <source>
        <dbReference type="PIRSR" id="PIRSR005378-2"/>
    </source>
</evidence>
<reference evidence="11" key="1">
    <citation type="journal article" date="2014" name="Proc. Natl. Acad. Sci. U.S.A.">
        <title>Extensive sampling of basidiomycete genomes demonstrates inadequacy of the white-rot/brown-rot paradigm for wood decay fungi.</title>
        <authorList>
            <person name="Riley R."/>
            <person name="Salamov A.A."/>
            <person name="Brown D.W."/>
            <person name="Nagy L.G."/>
            <person name="Floudas D."/>
            <person name="Held B.W."/>
            <person name="Levasseur A."/>
            <person name="Lombard V."/>
            <person name="Morin E."/>
            <person name="Otillar R."/>
            <person name="Lindquist E.A."/>
            <person name="Sun H."/>
            <person name="LaButti K.M."/>
            <person name="Schmutz J."/>
            <person name="Jabbour D."/>
            <person name="Luo H."/>
            <person name="Baker S.E."/>
            <person name="Pisabarro A.G."/>
            <person name="Walton J.D."/>
            <person name="Blanchette R.A."/>
            <person name="Henrissat B."/>
            <person name="Martin F."/>
            <person name="Cullen D."/>
            <person name="Hibbett D.S."/>
            <person name="Grigoriev I.V."/>
        </authorList>
    </citation>
    <scope>NUCLEOTIDE SEQUENCE [LARGE SCALE GENOMIC DNA]</scope>
    <source>
        <strain evidence="11">PC15</strain>
    </source>
</reference>
<evidence type="ECO:0000256" key="5">
    <source>
        <dbReference type="ARBA" id="ARBA00024481"/>
    </source>
</evidence>
<dbReference type="PIRSF" id="PIRSF005378">
    <property type="entry name" value="RNA3'_term_phos_cycl_euk"/>
    <property type="match status" value="1"/>
</dbReference>
<dbReference type="PANTHER" id="PTHR11096:SF0">
    <property type="entry name" value="RNA 3'-TERMINAL PHOSPHATE CYCLASE"/>
    <property type="match status" value="1"/>
</dbReference>
<dbReference type="GO" id="GO:0005634">
    <property type="term" value="C:nucleus"/>
    <property type="evidence" value="ECO:0007669"/>
    <property type="project" value="TreeGrafter"/>
</dbReference>
<protein>
    <recommendedName>
        <fullName evidence="2">RNA 3'-terminal-phosphate cyclase (ATP)</fullName>
        <ecNumber evidence="2">6.5.1.4</ecNumber>
    </recommendedName>
</protein>
<evidence type="ECO:0000256" key="4">
    <source>
        <dbReference type="ARBA" id="ARBA00022741"/>
    </source>
</evidence>
<feature type="active site" description="Tele-AMP-histidine intermediate" evidence="6">
    <location>
        <position position="351"/>
    </location>
</feature>
<dbReference type="SUPFAM" id="SSF52913">
    <property type="entry name" value="RNA 3'-terminal phosphate cyclase, RPTC, insert domain"/>
    <property type="match status" value="1"/>
</dbReference>
<keyword evidence="4 7" id="KW-0547">Nucleotide-binding</keyword>
<evidence type="ECO:0000259" key="8">
    <source>
        <dbReference type="Pfam" id="PF01137"/>
    </source>
</evidence>
<dbReference type="InParanoid" id="A0A067P074"/>
<dbReference type="NCBIfam" id="TIGR03399">
    <property type="entry name" value="RNA_3prim_cycl"/>
    <property type="match status" value="1"/>
</dbReference>
<evidence type="ECO:0000256" key="2">
    <source>
        <dbReference type="ARBA" id="ARBA00012725"/>
    </source>
</evidence>
<dbReference type="GO" id="GO:0006396">
    <property type="term" value="P:RNA processing"/>
    <property type="evidence" value="ECO:0007669"/>
    <property type="project" value="InterPro"/>
</dbReference>
<dbReference type="VEuPathDB" id="FungiDB:PLEOSDRAFT_1052558"/>
<dbReference type="InterPro" id="IPR020719">
    <property type="entry name" value="RNA3'_term_phos_cycl-like_CS"/>
</dbReference>
<dbReference type="InterPro" id="IPR000228">
    <property type="entry name" value="RNA3'_term_phos_cyc"/>
</dbReference>
<dbReference type="Gene3D" id="3.65.10.20">
    <property type="entry name" value="RNA 3'-terminal phosphate cyclase domain"/>
    <property type="match status" value="1"/>
</dbReference>
<keyword evidence="3" id="KW-0436">Ligase</keyword>
<dbReference type="EC" id="6.5.1.4" evidence="2"/>
<comment type="similarity">
    <text evidence="1">Belongs to the RNA 3'-terminal cyclase family. Type 1 subfamily.</text>
</comment>
<dbReference type="PROSITE" id="PS01287">
    <property type="entry name" value="RTC"/>
    <property type="match status" value="1"/>
</dbReference>
<dbReference type="PANTHER" id="PTHR11096">
    <property type="entry name" value="RNA 3' TERMINAL PHOSPHATE CYCLASE"/>
    <property type="match status" value="1"/>
</dbReference>
<name>A0A067P074_PLEO1</name>
<dbReference type="GO" id="GO:0003963">
    <property type="term" value="F:RNA-3'-phosphate cyclase activity"/>
    <property type="evidence" value="ECO:0007669"/>
    <property type="project" value="UniProtKB-EC"/>
</dbReference>
<dbReference type="InterPro" id="IPR023797">
    <property type="entry name" value="RNA3'_phos_cyclase_dom"/>
</dbReference>
<dbReference type="InterPro" id="IPR017770">
    <property type="entry name" value="RNA3'_term_phos_cyc_type_1"/>
</dbReference>
<dbReference type="HOGENOM" id="CLU_027882_0_0_1"/>